<dbReference type="InterPro" id="IPR036893">
    <property type="entry name" value="SBP_sf"/>
</dbReference>
<keyword evidence="3" id="KW-0862">Zinc</keyword>
<evidence type="ECO:0000256" key="5">
    <source>
        <dbReference type="SAM" id="Phobius"/>
    </source>
</evidence>
<dbReference type="InterPro" id="IPR036770">
    <property type="entry name" value="Ankyrin_rpt-contain_sf"/>
</dbReference>
<feature type="compositionally biased region" description="Low complexity" evidence="4">
    <location>
        <begin position="873"/>
        <end position="882"/>
    </location>
</feature>
<feature type="region of interest" description="Disordered" evidence="4">
    <location>
        <begin position="844"/>
        <end position="903"/>
    </location>
</feature>
<feature type="region of interest" description="Disordered" evidence="4">
    <location>
        <begin position="134"/>
        <end position="205"/>
    </location>
</feature>
<evidence type="ECO:0000313" key="8">
    <source>
        <dbReference type="Proteomes" id="UP000747399"/>
    </source>
</evidence>
<dbReference type="Proteomes" id="UP000747399">
    <property type="component" value="Unassembled WGS sequence"/>
</dbReference>
<evidence type="ECO:0000259" key="6">
    <source>
        <dbReference type="PROSITE" id="PS51141"/>
    </source>
</evidence>
<feature type="region of interest" description="Disordered" evidence="4">
    <location>
        <begin position="1228"/>
        <end position="1262"/>
    </location>
</feature>
<evidence type="ECO:0000256" key="4">
    <source>
        <dbReference type="SAM" id="MobiDB-lite"/>
    </source>
</evidence>
<dbReference type="EMBL" id="BNCO01000070">
    <property type="protein sequence ID" value="GIL64905.1"/>
    <property type="molecule type" value="Genomic_DNA"/>
</dbReference>
<dbReference type="GO" id="GO:0005634">
    <property type="term" value="C:nucleus"/>
    <property type="evidence" value="ECO:0007669"/>
    <property type="project" value="InterPro"/>
</dbReference>
<keyword evidence="1" id="KW-0479">Metal-binding</keyword>
<reference evidence="7" key="1">
    <citation type="journal article" date="2021" name="Proc. Natl. Acad. Sci. U.S.A.">
        <title>Three genomes in the algal genus Volvox reveal the fate of a haploid sex-determining region after a transition to homothallism.</title>
        <authorList>
            <person name="Yamamoto K."/>
            <person name="Hamaji T."/>
            <person name="Kawai-Toyooka H."/>
            <person name="Matsuzaki R."/>
            <person name="Takahashi F."/>
            <person name="Nishimura Y."/>
            <person name="Kawachi M."/>
            <person name="Noguchi H."/>
            <person name="Minakuchi Y."/>
            <person name="Umen J.G."/>
            <person name="Toyoda A."/>
            <person name="Nozaki H."/>
        </authorList>
    </citation>
    <scope>NUCLEOTIDE SEQUENCE</scope>
    <source>
        <strain evidence="7">NIES-3780</strain>
    </source>
</reference>
<evidence type="ECO:0000313" key="7">
    <source>
        <dbReference type="EMBL" id="GIL64905.1"/>
    </source>
</evidence>
<feature type="region of interest" description="Disordered" evidence="4">
    <location>
        <begin position="1572"/>
        <end position="1618"/>
    </location>
</feature>
<protein>
    <recommendedName>
        <fullName evidence="6">SBP-type domain-containing protein</fullName>
    </recommendedName>
</protein>
<sequence length="1794" mass="186927">MDHNDDDAHADWSPQDIAWDGITLTARKSADTDANVPTIDRYYIKGRGTAISGTNGTATSSSCRVPGCVSDLSRDLAYFRKYRICREHLKSPVLLVEGVPSRFCQQCSRFHHVKEFDGPQRTCRAMLERLRIKRNNTKSQTGGRNGCRIRNDTRPTDASRRGESSSRSNSTGKDAERPKNQAPSQQQQQLSPVGLAPTDSGEGVESVAAMDAAVPRRSASTATASSIPGQYNQNKAHIQNKISEQQVLLQLTQGQRMLSQVQNGEARFGYMLDSGSGGSLATMQRNGGLEEQHDLLHLYLPQEPLPLRRALLGGASTAAAAATRDVRMADYDVVDRRELAGGAMPPLYRNAPYGLPTSVGATGGRGLQLGPRTSVAAAATSLEDLLARRQTSAAPPLVQLSHRERESGRDESLLLQLSVPRGHQDGTTTARQGRVLDLGQPPAPVGPVLNLGSRVDLSLELQLQDIYREMAISEAATVVAAAANPTPPRQGLLNRALSSGVLQGYCTGAAVFPSDPLLPQGHHAAAPAPLISSDQSAMFGQPSGGAARSGAVTASALLAAPLPPQQYQQQQQQLAAAAQQQHQRAFSDLASSSWLSMDYMDMDSDQLPASLMGRNAATAAEAVPAVVGGSAAYDDARAGRDPLLGLAQQHLSQSQQSTQQQPQQQQQQQMLTPLAGIANNASGAGIVKFGHDNSLVAGGSFGMENVLSDLRTAMLGANMPGGGAGIAGTDFCDDGAVVSLPEAGDGNTTSWCGADDIDAALDMLMEEAGSGAVYQTSNDSASLERVCFKLHNLHPRDLPSDLMCAMGSWLAAARAEVVQGAVRPGCTELILDIYTTNPADKELEKDEASGTAGNGGSAVSVGFPFPPQPPLPGDELPSLRPLPTLPPEAMQMDSKASVPDKSTVKPRVLGGLMPSEIDLACLDAAAAAAGAEALEPLVASGCAGGPSMHDGNGRFGGGDRGNVCAESSYLAHLSAYVMHNGNVRAAAGCFKTLLGPRAVQSMSVTINHEVLSISGRDMGHYVADVRGTLAGLDTPLLLSVSPLAVLAGEPAEVKVIGSHLAGPGRRPQVRCQGAHVVCSVVTAPAGRSGGGGSGGSTGFQRLRPGEDPALMDKIVEHTLPGSHRSKAVAHCSAVDLNIEIPDTAGLLMLEWEADRPSGGFAISEWLPLLSVPDAAMAVDINKLAAKKGGNDRRFRSFLQDFGLALDYVTRIHQCVLLPMSALMSTEQETIEGDGGGAAAEPADSDLVSGGGAGSSSSTVAGGSVTSCLTQTAVESGFESWQNRSCGGGDDQRELQTMFGVSICETDDKTKLEHDSRVELMGRPRLSKKHYNRVAALTPALLAFAADSGMPAVMSWLMDFMLEHMYFGDLAAVFQCVEAVGGSKGLPLLHRAVRSGNTRGVRLLLHRAASHGLACNLAQPAGLYNITPLHLAALQPVQSGMLQACGCADPRVAQLWATVSDAAGRTPAMYLRRQLDLSALTGSNPATATALLHAAAVVVASAAGPVHPRSSISGSTTGTACCSWGSEETADTHAVMAGPGISRGTGDECSGGDGSTAAAAAATTAQRAQAASDAASHGCDSGRIQGRVGWKDSASGNGDDDGEGACRGRRGQRSTDTVEGYPHSQAAFRVGGRGTGERTILLRQPGGISVELHAAPLTATAMASGAALCRHGSEICTREWSGLKNELRIRRKHEQEQVQDHEVYRALEAEKVNDGGEGACIGVSAGGVGTGGRDGSTVLGGVQGRGWGVAGGVKAAVVDRGFTPRLVTMLGLIVFVAVLLVLWSTRAVERAALSH</sequence>
<evidence type="ECO:0000256" key="2">
    <source>
        <dbReference type="ARBA" id="ARBA00022771"/>
    </source>
</evidence>
<organism evidence="7 8">
    <name type="scientific">Volvox africanus</name>
    <dbReference type="NCBI Taxonomy" id="51714"/>
    <lineage>
        <taxon>Eukaryota</taxon>
        <taxon>Viridiplantae</taxon>
        <taxon>Chlorophyta</taxon>
        <taxon>core chlorophytes</taxon>
        <taxon>Chlorophyceae</taxon>
        <taxon>CS clade</taxon>
        <taxon>Chlamydomonadales</taxon>
        <taxon>Volvocaceae</taxon>
        <taxon>Volvox</taxon>
    </lineage>
</organism>
<feature type="domain" description="SBP-type" evidence="6">
    <location>
        <begin position="60"/>
        <end position="137"/>
    </location>
</feature>
<evidence type="ECO:0000256" key="1">
    <source>
        <dbReference type="ARBA" id="ARBA00022723"/>
    </source>
</evidence>
<dbReference type="PROSITE" id="PS51141">
    <property type="entry name" value="ZF_SBP"/>
    <property type="match status" value="1"/>
</dbReference>
<keyword evidence="8" id="KW-1185">Reference proteome</keyword>
<comment type="caution">
    <text evidence="7">The sequence shown here is derived from an EMBL/GenBank/DDBJ whole genome shotgun (WGS) entry which is preliminary data.</text>
</comment>
<feature type="region of interest" description="Disordered" evidence="4">
    <location>
        <begin position="1535"/>
        <end position="1554"/>
    </location>
</feature>
<feature type="transmembrane region" description="Helical" evidence="5">
    <location>
        <begin position="1765"/>
        <end position="1784"/>
    </location>
</feature>
<keyword evidence="5" id="KW-0472">Membrane</keyword>
<gene>
    <name evidence="7" type="ORF">Vafri_18743</name>
</gene>
<evidence type="ECO:0000256" key="3">
    <source>
        <dbReference type="ARBA" id="ARBA00022833"/>
    </source>
</evidence>
<feature type="compositionally biased region" description="Basic and acidic residues" evidence="4">
    <location>
        <begin position="149"/>
        <end position="164"/>
    </location>
</feature>
<dbReference type="SUPFAM" id="SSF103612">
    <property type="entry name" value="SBT domain"/>
    <property type="match status" value="1"/>
</dbReference>
<dbReference type="GO" id="GO:0008270">
    <property type="term" value="F:zinc ion binding"/>
    <property type="evidence" value="ECO:0007669"/>
    <property type="project" value="UniProtKB-KW"/>
</dbReference>
<dbReference type="PANTHER" id="PTHR31251:SF169">
    <property type="entry name" value="SQUAMOSA PROMOTER-BINDING-LIKE PROTEIN 8"/>
    <property type="match status" value="1"/>
</dbReference>
<keyword evidence="2" id="KW-0863">Zinc-finger</keyword>
<dbReference type="Pfam" id="PF03110">
    <property type="entry name" value="SBP"/>
    <property type="match status" value="1"/>
</dbReference>
<name>A0A8J4FC54_9CHLO</name>
<keyword evidence="5" id="KW-0812">Transmembrane</keyword>
<dbReference type="GO" id="GO:0003677">
    <property type="term" value="F:DNA binding"/>
    <property type="evidence" value="ECO:0007669"/>
    <property type="project" value="InterPro"/>
</dbReference>
<dbReference type="InterPro" id="IPR044817">
    <property type="entry name" value="SBP-like"/>
</dbReference>
<feature type="region of interest" description="Disordered" evidence="4">
    <location>
        <begin position="649"/>
        <end position="669"/>
    </location>
</feature>
<proteinExistence type="predicted"/>
<dbReference type="Gene3D" id="4.10.1100.10">
    <property type="entry name" value="Transcription factor, SBP-box domain"/>
    <property type="match status" value="1"/>
</dbReference>
<accession>A0A8J4FC54</accession>
<dbReference type="PANTHER" id="PTHR31251">
    <property type="entry name" value="SQUAMOSA PROMOTER-BINDING-LIKE PROTEIN 4"/>
    <property type="match status" value="1"/>
</dbReference>
<dbReference type="InterPro" id="IPR004333">
    <property type="entry name" value="SBP_dom"/>
</dbReference>
<dbReference type="Gene3D" id="1.25.40.20">
    <property type="entry name" value="Ankyrin repeat-containing domain"/>
    <property type="match status" value="1"/>
</dbReference>
<keyword evidence="5" id="KW-1133">Transmembrane helix</keyword>